<accession>A0A9D2Q7Z3</accession>
<evidence type="ECO:0000313" key="2">
    <source>
        <dbReference type="EMBL" id="HJC73191.1"/>
    </source>
</evidence>
<dbReference type="Proteomes" id="UP000823918">
    <property type="component" value="Unassembled WGS sequence"/>
</dbReference>
<protein>
    <recommendedName>
        <fullName evidence="4">RecT family protein</fullName>
    </recommendedName>
</protein>
<evidence type="ECO:0008006" key="4">
    <source>
        <dbReference type="Google" id="ProtNLM"/>
    </source>
</evidence>
<organism evidence="2 3">
    <name type="scientific">Candidatus Ruthenibacterium merdavium</name>
    <dbReference type="NCBI Taxonomy" id="2838752"/>
    <lineage>
        <taxon>Bacteria</taxon>
        <taxon>Bacillati</taxon>
        <taxon>Bacillota</taxon>
        <taxon>Clostridia</taxon>
        <taxon>Eubacteriales</taxon>
        <taxon>Oscillospiraceae</taxon>
        <taxon>Ruthenibacterium</taxon>
    </lineage>
</organism>
<reference evidence="2" key="2">
    <citation type="submission" date="2021-04" db="EMBL/GenBank/DDBJ databases">
        <authorList>
            <person name="Gilroy R."/>
        </authorList>
    </citation>
    <scope>NUCLEOTIDE SEQUENCE</scope>
    <source>
        <strain evidence="2">5933</strain>
    </source>
</reference>
<evidence type="ECO:0000256" key="1">
    <source>
        <dbReference type="SAM" id="MobiDB-lite"/>
    </source>
</evidence>
<dbReference type="AlphaFoldDB" id="A0A9D2Q7Z3"/>
<feature type="region of interest" description="Disordered" evidence="1">
    <location>
        <begin position="344"/>
        <end position="363"/>
    </location>
</feature>
<proteinExistence type="predicted"/>
<dbReference type="EMBL" id="DWWA01000053">
    <property type="protein sequence ID" value="HJC73191.1"/>
    <property type="molecule type" value="Genomic_DNA"/>
</dbReference>
<gene>
    <name evidence="2" type="ORF">H9698_10440</name>
</gene>
<evidence type="ECO:0000313" key="3">
    <source>
        <dbReference type="Proteomes" id="UP000823918"/>
    </source>
</evidence>
<reference evidence="2" key="1">
    <citation type="journal article" date="2021" name="PeerJ">
        <title>Extensive microbial diversity within the chicken gut microbiome revealed by metagenomics and culture.</title>
        <authorList>
            <person name="Gilroy R."/>
            <person name="Ravi A."/>
            <person name="Getino M."/>
            <person name="Pursley I."/>
            <person name="Horton D.L."/>
            <person name="Alikhan N.F."/>
            <person name="Baker D."/>
            <person name="Gharbi K."/>
            <person name="Hall N."/>
            <person name="Watson M."/>
            <person name="Adriaenssens E.M."/>
            <person name="Foster-Nyarko E."/>
            <person name="Jarju S."/>
            <person name="Secka A."/>
            <person name="Antonio M."/>
            <person name="Oren A."/>
            <person name="Chaudhuri R.R."/>
            <person name="La Ragione R."/>
            <person name="Hildebrand F."/>
            <person name="Pallen M.J."/>
        </authorList>
    </citation>
    <scope>NUCLEOTIDE SEQUENCE</scope>
    <source>
        <strain evidence="2">5933</strain>
    </source>
</reference>
<comment type="caution">
    <text evidence="2">The sequence shown here is derived from an EMBL/GenBank/DDBJ whole genome shotgun (WGS) entry which is preliminary data.</text>
</comment>
<name>A0A9D2Q7Z3_9FIRM</name>
<sequence length="363" mass="40694">MAENQMTKAPDFRSIVQKTADAYIPLVEKQLSGNGTKPDTYQCQCMSNALVVMNDVAIEAGVKSLEVFPKTEIMEILQQVATLRLNAFSQPRECYFQTRKKKLSDGSWGQSIEMGIEGDGNDAILRNFGHGVAEVYPYWAVREDDEFSYPSYYGVDVKPPCWTPGGKGKFARVVYPIRFKDGTVRYFISERSDVRANLVAHINNNMMNETFGFAENRYKATLEQKHQIDARKSELKALMDGKDIDDILDIPELQPYISPAWREGSRERMILRKMRNNAVKPIPKDFANGLALSMYNNSMQAEETGANPIDAEFREVPEMVALPSTSTSQHGTSGTKPIPEEAVTNAQTVQHAETPEKSAAVPF</sequence>